<evidence type="ECO:0000256" key="10">
    <source>
        <dbReference type="ARBA" id="ARBA00023125"/>
    </source>
</evidence>
<comment type="similarity">
    <text evidence="2">Belongs to the HsdR family.</text>
</comment>
<keyword evidence="4" id="KW-0540">Nuclease</keyword>
<evidence type="ECO:0000313" key="15">
    <source>
        <dbReference type="Proteomes" id="UP000029922"/>
    </source>
</evidence>
<dbReference type="Pfam" id="PF04851">
    <property type="entry name" value="ResIII"/>
    <property type="match status" value="1"/>
</dbReference>
<feature type="domain" description="Helicase/UvrB N-terminal" evidence="12">
    <location>
        <begin position="150"/>
        <end position="238"/>
    </location>
</feature>
<dbReference type="PANTHER" id="PTHR30195">
    <property type="entry name" value="TYPE I SITE-SPECIFIC DEOXYRIBONUCLEASE PROTEIN SUBUNIT M AND R"/>
    <property type="match status" value="1"/>
</dbReference>
<name>A0A377PVX9_9HELI</name>
<keyword evidence="8 13" id="KW-0378">Hydrolase</keyword>
<keyword evidence="6" id="KW-0680">Restriction system</keyword>
<evidence type="ECO:0000256" key="3">
    <source>
        <dbReference type="ARBA" id="ARBA00012654"/>
    </source>
</evidence>
<dbReference type="Proteomes" id="UP000255139">
    <property type="component" value="Unassembled WGS sequence"/>
</dbReference>
<dbReference type="EMBL" id="JRPD02000023">
    <property type="protein sequence ID" value="TLD98804.1"/>
    <property type="molecule type" value="Genomic_DNA"/>
</dbReference>
<evidence type="ECO:0000256" key="5">
    <source>
        <dbReference type="ARBA" id="ARBA00022741"/>
    </source>
</evidence>
<protein>
    <recommendedName>
        <fullName evidence="3">type I site-specific deoxyribonuclease</fullName>
        <ecNumber evidence="3">3.1.21.3</ecNumber>
    </recommendedName>
</protein>
<evidence type="ECO:0000313" key="16">
    <source>
        <dbReference type="Proteomes" id="UP000255139"/>
    </source>
</evidence>
<sequence length="246" mass="28674">MINQYDSQGDYKNRYDVSILVNGLPLAHIELKRRGKDLKEAFNQIERYGRESFFAGNGLYDWVQMFVISNGTYTKYYSNTTRKKHCEENDKSKGKKTNHNFEFTCFWSDMQNEQILDLIDFAKTFFTRHSLLNILIKYSVFDIEENLKIMRPYQIAATEAIERKVKTSLVYKKYGSLEGCGYIWHSTGSGKTLTSFKSAQLLTQIQNIEKVLFVVDRKDLDTQTIGEYEKFQKGCVKANSSTKELK</sequence>
<evidence type="ECO:0000313" key="13">
    <source>
        <dbReference type="EMBL" id="STQ85783.1"/>
    </source>
</evidence>
<dbReference type="OrthoDB" id="9758243at2"/>
<dbReference type="GO" id="GO:0009035">
    <property type="term" value="F:type I site-specific deoxyribonuclease activity"/>
    <property type="evidence" value="ECO:0007669"/>
    <property type="project" value="UniProtKB-EC"/>
</dbReference>
<comment type="catalytic activity">
    <reaction evidence="1">
        <text>Endonucleolytic cleavage of DNA to give random double-stranded fragments with terminal 5'-phosphates, ATP is simultaneously hydrolyzed.</text>
        <dbReference type="EC" id="3.1.21.3"/>
    </reaction>
</comment>
<dbReference type="Gene3D" id="3.90.1570.50">
    <property type="match status" value="1"/>
</dbReference>
<organism evidence="13 16">
    <name type="scientific">Helicobacter muridarum</name>
    <dbReference type="NCBI Taxonomy" id="216"/>
    <lineage>
        <taxon>Bacteria</taxon>
        <taxon>Pseudomonadati</taxon>
        <taxon>Campylobacterota</taxon>
        <taxon>Epsilonproteobacteria</taxon>
        <taxon>Campylobacterales</taxon>
        <taxon>Helicobacteraceae</taxon>
        <taxon>Helicobacter</taxon>
    </lineage>
</organism>
<evidence type="ECO:0000256" key="9">
    <source>
        <dbReference type="ARBA" id="ARBA00022840"/>
    </source>
</evidence>
<evidence type="ECO:0000259" key="12">
    <source>
        <dbReference type="Pfam" id="PF04851"/>
    </source>
</evidence>
<gene>
    <name evidence="13" type="primary">hsdR_1</name>
    <name evidence="14" type="ORF">LS73_008255</name>
    <name evidence="13" type="ORF">NCTC12714_00571</name>
</gene>
<evidence type="ECO:0000256" key="6">
    <source>
        <dbReference type="ARBA" id="ARBA00022747"/>
    </source>
</evidence>
<keyword evidence="5" id="KW-0547">Nucleotide-binding</keyword>
<dbReference type="GO" id="GO:0009307">
    <property type="term" value="P:DNA restriction-modification system"/>
    <property type="evidence" value="ECO:0007669"/>
    <property type="project" value="UniProtKB-KW"/>
</dbReference>
<proteinExistence type="inferred from homology"/>
<evidence type="ECO:0000256" key="2">
    <source>
        <dbReference type="ARBA" id="ARBA00008598"/>
    </source>
</evidence>
<reference evidence="14 15" key="1">
    <citation type="journal article" date="2014" name="Genome Announc.">
        <title>Draft genome sequences of eight enterohepatic helicobacter species isolated from both laboratory and wild rodents.</title>
        <authorList>
            <person name="Sheh A."/>
            <person name="Shen Z."/>
            <person name="Fox J.G."/>
        </authorList>
    </citation>
    <scope>NUCLEOTIDE SEQUENCE [LARGE SCALE GENOMIC DNA]</scope>
    <source>
        <strain evidence="14 15">ST1</strain>
    </source>
</reference>
<evidence type="ECO:0000256" key="1">
    <source>
        <dbReference type="ARBA" id="ARBA00000851"/>
    </source>
</evidence>
<dbReference type="AlphaFoldDB" id="A0A377PVX9"/>
<dbReference type="GO" id="GO:0005524">
    <property type="term" value="F:ATP binding"/>
    <property type="evidence" value="ECO:0007669"/>
    <property type="project" value="UniProtKB-KW"/>
</dbReference>
<dbReference type="InterPro" id="IPR027417">
    <property type="entry name" value="P-loop_NTPase"/>
</dbReference>
<evidence type="ECO:0000259" key="11">
    <source>
        <dbReference type="Pfam" id="PF04313"/>
    </source>
</evidence>
<dbReference type="InterPro" id="IPR051268">
    <property type="entry name" value="Type-I_R_enzyme_R_subunit"/>
</dbReference>
<evidence type="ECO:0000256" key="4">
    <source>
        <dbReference type="ARBA" id="ARBA00022722"/>
    </source>
</evidence>
<reference evidence="13 16" key="2">
    <citation type="submission" date="2018-06" db="EMBL/GenBank/DDBJ databases">
        <authorList>
            <consortium name="Pathogen Informatics"/>
            <person name="Doyle S."/>
        </authorList>
    </citation>
    <scope>NUCLEOTIDE SEQUENCE [LARGE SCALE GENOMIC DNA]</scope>
    <source>
        <strain evidence="13 16">NCTC12714</strain>
    </source>
</reference>
<dbReference type="SUPFAM" id="SSF52540">
    <property type="entry name" value="P-loop containing nucleoside triphosphate hydrolases"/>
    <property type="match status" value="1"/>
</dbReference>
<dbReference type="PANTHER" id="PTHR30195:SF16">
    <property type="entry name" value="TYPE I RESTRICTION ENZYME ENDONUCLEASE SUBUNIT"/>
    <property type="match status" value="1"/>
</dbReference>
<dbReference type="EMBL" id="UGJE01000002">
    <property type="protein sequence ID" value="STQ85783.1"/>
    <property type="molecule type" value="Genomic_DNA"/>
</dbReference>
<evidence type="ECO:0000256" key="7">
    <source>
        <dbReference type="ARBA" id="ARBA00022759"/>
    </source>
</evidence>
<evidence type="ECO:0000256" key="8">
    <source>
        <dbReference type="ARBA" id="ARBA00022801"/>
    </source>
</evidence>
<dbReference type="InterPro" id="IPR006935">
    <property type="entry name" value="Helicase/UvrB_N"/>
</dbReference>
<dbReference type="InterPro" id="IPR007409">
    <property type="entry name" value="Restrct_endonuc_type1_HsdR_N"/>
</dbReference>
<dbReference type="Gene3D" id="3.40.50.300">
    <property type="entry name" value="P-loop containing nucleotide triphosphate hydrolases"/>
    <property type="match status" value="1"/>
</dbReference>
<keyword evidence="7 14" id="KW-0255">Endonuclease</keyword>
<dbReference type="CDD" id="cd22332">
    <property type="entry name" value="HsdR_N"/>
    <property type="match status" value="1"/>
</dbReference>
<feature type="domain" description="Restriction endonuclease type I HsdR N-terminal" evidence="11">
    <location>
        <begin position="1"/>
        <end position="84"/>
    </location>
</feature>
<dbReference type="Proteomes" id="UP000029922">
    <property type="component" value="Unassembled WGS sequence"/>
</dbReference>
<keyword evidence="16" id="KW-1185">Reference proteome</keyword>
<keyword evidence="9" id="KW-0067">ATP-binding</keyword>
<dbReference type="EC" id="3.1.21.3" evidence="3"/>
<evidence type="ECO:0000313" key="14">
    <source>
        <dbReference type="EMBL" id="TLD98804.1"/>
    </source>
</evidence>
<keyword evidence="10" id="KW-0238">DNA-binding</keyword>
<accession>A0A377PVX9</accession>
<dbReference type="Pfam" id="PF04313">
    <property type="entry name" value="HSDR_N"/>
    <property type="match status" value="1"/>
</dbReference>
<dbReference type="GO" id="GO:0003677">
    <property type="term" value="F:DNA binding"/>
    <property type="evidence" value="ECO:0007669"/>
    <property type="project" value="UniProtKB-KW"/>
</dbReference>